<reference evidence="5 6" key="1">
    <citation type="submission" date="2020-04" db="EMBL/GenBank/DDBJ databases">
        <authorList>
            <person name="Hitch T.C.A."/>
            <person name="Wylensek D."/>
            <person name="Clavel T."/>
        </authorList>
    </citation>
    <scope>NUCLEOTIDE SEQUENCE [LARGE SCALE GENOMIC DNA]</scope>
    <source>
        <strain evidence="5 6">WB01_NA02</strain>
    </source>
</reference>
<keyword evidence="4" id="KW-0732">Signal</keyword>
<dbReference type="AlphaFoldDB" id="A0A7X9SN65"/>
<dbReference type="Gene3D" id="2.10.270.10">
    <property type="entry name" value="Cholin Binding"/>
    <property type="match status" value="1"/>
</dbReference>
<dbReference type="Pfam" id="PF19127">
    <property type="entry name" value="Choline_bind_3"/>
    <property type="match status" value="2"/>
</dbReference>
<sequence>MKSLKLRKLVACAVAALTIATLSPIGASAEWKQDSNGWWNTEGSSYSTGWRAINGSWYYFDSIGYMKTGWVNDGGTWYYLQSSGEMRTGWINDGGTWYYLQSSGAMKTGWINDNGVWYFASTSGAMQTGVIQIDGKVYYFASNGAMQVGNVTIDGVVYTFAATGEATGSKIPTPALGFTSSGVTVDLNKPTDTNTDTDTDKDDETESSSHHSSGGGSGGVKDAQQDAINRVFGNQTKVTLQVSKPDANGAVTLKPSVTFNPGEESTQVINGVTYAVQKDINVSLNSGTDVGLSGNYSDGYKIAEGQSGTVTTVISLRGSDGTIRYVSATPVYFRN</sequence>
<feature type="repeat" description="Cell wall-binding" evidence="2">
    <location>
        <begin position="127"/>
        <end position="146"/>
    </location>
</feature>
<gene>
    <name evidence="5" type="ORF">HF849_09550</name>
</gene>
<dbReference type="Proteomes" id="UP000587880">
    <property type="component" value="Unassembled WGS sequence"/>
</dbReference>
<dbReference type="Gene3D" id="2.10.270.20">
    <property type="match status" value="1"/>
</dbReference>
<feature type="repeat" description="Cell wall-binding" evidence="2">
    <location>
        <begin position="87"/>
        <end position="106"/>
    </location>
</feature>
<feature type="repeat" description="Cell wall-binding" evidence="2">
    <location>
        <begin position="107"/>
        <end position="126"/>
    </location>
</feature>
<evidence type="ECO:0000313" key="6">
    <source>
        <dbReference type="Proteomes" id="UP000587880"/>
    </source>
</evidence>
<feature type="signal peptide" evidence="4">
    <location>
        <begin position="1"/>
        <end position="29"/>
    </location>
</feature>
<feature type="compositionally biased region" description="Acidic residues" evidence="3">
    <location>
        <begin position="195"/>
        <end position="206"/>
    </location>
</feature>
<evidence type="ECO:0000256" key="3">
    <source>
        <dbReference type="SAM" id="MobiDB-lite"/>
    </source>
</evidence>
<evidence type="ECO:0000256" key="2">
    <source>
        <dbReference type="PROSITE-ProRule" id="PRU00591"/>
    </source>
</evidence>
<dbReference type="EMBL" id="JABAGD010000014">
    <property type="protein sequence ID" value="NMF05002.1"/>
    <property type="molecule type" value="Genomic_DNA"/>
</dbReference>
<feature type="repeat" description="Cell wall-binding" evidence="2">
    <location>
        <begin position="67"/>
        <end position="86"/>
    </location>
</feature>
<proteinExistence type="predicted"/>
<dbReference type="PROSITE" id="PS51170">
    <property type="entry name" value="CW"/>
    <property type="match status" value="5"/>
</dbReference>
<feature type="region of interest" description="Disordered" evidence="3">
    <location>
        <begin position="182"/>
        <end position="222"/>
    </location>
</feature>
<dbReference type="SUPFAM" id="SSF69360">
    <property type="entry name" value="Cell wall binding repeat"/>
    <property type="match status" value="1"/>
</dbReference>
<protein>
    <submittedName>
        <fullName evidence="5">N-acetylmuramoyl-L-alanine amidase family protein</fullName>
    </submittedName>
</protein>
<evidence type="ECO:0000313" key="5">
    <source>
        <dbReference type="EMBL" id="NMF05002.1"/>
    </source>
</evidence>
<evidence type="ECO:0000256" key="4">
    <source>
        <dbReference type="SAM" id="SignalP"/>
    </source>
</evidence>
<keyword evidence="1" id="KW-0677">Repeat</keyword>
<organism evidence="5 6">
    <name type="scientific">Clostridium beijerinckii</name>
    <name type="common">Clostridium MP</name>
    <dbReference type="NCBI Taxonomy" id="1520"/>
    <lineage>
        <taxon>Bacteria</taxon>
        <taxon>Bacillati</taxon>
        <taxon>Bacillota</taxon>
        <taxon>Clostridia</taxon>
        <taxon>Eubacteriales</taxon>
        <taxon>Clostridiaceae</taxon>
        <taxon>Clostridium</taxon>
    </lineage>
</organism>
<dbReference type="RefSeq" id="WP_168981796.1">
    <property type="nucleotide sequence ID" value="NZ_JABAGD010000014.1"/>
</dbReference>
<dbReference type="Pfam" id="PF01473">
    <property type="entry name" value="Choline_bind_1"/>
    <property type="match status" value="2"/>
</dbReference>
<name>A0A7X9SN65_CLOBE</name>
<evidence type="ECO:0000256" key="1">
    <source>
        <dbReference type="ARBA" id="ARBA00022737"/>
    </source>
</evidence>
<feature type="chain" id="PRO_5030579658" evidence="4">
    <location>
        <begin position="30"/>
        <end position="335"/>
    </location>
</feature>
<accession>A0A7X9SN65</accession>
<comment type="caution">
    <text evidence="5">The sequence shown here is derived from an EMBL/GenBank/DDBJ whole genome shotgun (WGS) entry which is preliminary data.</text>
</comment>
<dbReference type="InterPro" id="IPR018337">
    <property type="entry name" value="Cell_wall/Cho-bd_repeat"/>
</dbReference>
<feature type="repeat" description="Cell wall-binding" evidence="2">
    <location>
        <begin position="47"/>
        <end position="66"/>
    </location>
</feature>